<gene>
    <name evidence="13" type="primary">ccmA</name>
    <name evidence="13" type="ORF">Q5761_06505</name>
</gene>
<dbReference type="Pfam" id="PF00005">
    <property type="entry name" value="ABC_tran"/>
    <property type="match status" value="1"/>
</dbReference>
<evidence type="ECO:0000313" key="14">
    <source>
        <dbReference type="Proteomes" id="UP001304683"/>
    </source>
</evidence>
<dbReference type="InterPro" id="IPR003593">
    <property type="entry name" value="AAA+_ATPase"/>
</dbReference>
<evidence type="ECO:0000256" key="9">
    <source>
        <dbReference type="ARBA" id="ARBA00023136"/>
    </source>
</evidence>
<dbReference type="Gene3D" id="3.40.50.300">
    <property type="entry name" value="P-loop containing nucleotide triphosphate hydrolases"/>
    <property type="match status" value="1"/>
</dbReference>
<comment type="subcellular location">
    <subcellularLocation>
        <location evidence="1">Membrane</location>
        <topology evidence="1">Multi-pass membrane protein</topology>
    </subcellularLocation>
</comment>
<keyword evidence="9 11" id="KW-0472">Membrane</keyword>
<evidence type="ECO:0000259" key="12">
    <source>
        <dbReference type="PROSITE" id="PS50893"/>
    </source>
</evidence>
<dbReference type="GO" id="GO:0005524">
    <property type="term" value="F:ATP binding"/>
    <property type="evidence" value="ECO:0007669"/>
    <property type="project" value="UniProtKB-KW"/>
</dbReference>
<evidence type="ECO:0000256" key="7">
    <source>
        <dbReference type="ARBA" id="ARBA00022840"/>
    </source>
</evidence>
<evidence type="ECO:0000256" key="10">
    <source>
        <dbReference type="SAM" id="MobiDB-lite"/>
    </source>
</evidence>
<name>A0ABZ0QKM6_9FIRM</name>
<feature type="transmembrane region" description="Helical" evidence="11">
    <location>
        <begin position="401"/>
        <end position="419"/>
    </location>
</feature>
<feature type="transmembrane region" description="Helical" evidence="11">
    <location>
        <begin position="484"/>
        <end position="501"/>
    </location>
</feature>
<protein>
    <submittedName>
        <fullName evidence="13">Heme ABC exporter ATP-binding protein CcmA</fullName>
    </submittedName>
</protein>
<keyword evidence="6" id="KW-0201">Cytochrome c-type biogenesis</keyword>
<evidence type="ECO:0000256" key="6">
    <source>
        <dbReference type="ARBA" id="ARBA00022748"/>
    </source>
</evidence>
<evidence type="ECO:0000313" key="13">
    <source>
        <dbReference type="EMBL" id="WPD18042.1"/>
    </source>
</evidence>
<dbReference type="SMART" id="SM00382">
    <property type="entry name" value="AAA"/>
    <property type="match status" value="1"/>
</dbReference>
<evidence type="ECO:0000256" key="2">
    <source>
        <dbReference type="ARBA" id="ARBA00010544"/>
    </source>
</evidence>
<dbReference type="PANTHER" id="PTHR42711">
    <property type="entry name" value="ABC TRANSPORTER ATP-BINDING PROTEIN"/>
    <property type="match status" value="1"/>
</dbReference>
<dbReference type="InterPro" id="IPR050763">
    <property type="entry name" value="ABC_transporter_ATP-binding"/>
</dbReference>
<keyword evidence="5" id="KW-0547">Nucleotide-binding</keyword>
<organism evidence="13 14">
    <name type="scientific">Thermaerobacter composti</name>
    <dbReference type="NCBI Taxonomy" id="554949"/>
    <lineage>
        <taxon>Bacteria</taxon>
        <taxon>Bacillati</taxon>
        <taxon>Bacillota</taxon>
        <taxon>Clostridia</taxon>
        <taxon>Eubacteriales</taxon>
        <taxon>Clostridiales Family XVII. Incertae Sedis</taxon>
        <taxon>Thermaerobacter</taxon>
    </lineage>
</organism>
<dbReference type="PANTHER" id="PTHR42711:SF16">
    <property type="entry name" value="ABC TRANSPORTER ATP-BINDING PROTEIN"/>
    <property type="match status" value="1"/>
</dbReference>
<keyword evidence="4 11" id="KW-0812">Transmembrane</keyword>
<feature type="transmembrane region" description="Helical" evidence="11">
    <location>
        <begin position="540"/>
        <end position="562"/>
    </location>
</feature>
<dbReference type="InterPro" id="IPR003439">
    <property type="entry name" value="ABC_transporter-like_ATP-bd"/>
</dbReference>
<reference evidence="13 14" key="1">
    <citation type="submission" date="2023-08" db="EMBL/GenBank/DDBJ databases">
        <title>Genome sequence of Thermaerobacter compostii strain Ins1, a spore-forming filamentous bacterium isolated from a deep geothermal reservoir.</title>
        <authorList>
            <person name="Bregnard D."/>
            <person name="Gonzalez D."/>
            <person name="Junier P."/>
        </authorList>
    </citation>
    <scope>NUCLEOTIDE SEQUENCE [LARGE SCALE GENOMIC DNA]</scope>
    <source>
        <strain evidence="13 14">Ins1</strain>
    </source>
</reference>
<feature type="region of interest" description="Disordered" evidence="10">
    <location>
        <begin position="1"/>
        <end position="24"/>
    </location>
</feature>
<sequence>MRSPSPAAQLAARGRRVGRAGGRLGEPARALVPAGSAAEGASRGGALELRGLARRFGEQVVFRDVSWRVGPGEIGVVMGPNGSGKTTLLRVVAGLLLPDGGEVWVAGRAASPSAPAGRHLIGYVGHRPLSHPDLSALENLVFFGRLYGIEAAAARRRAAALLERLGLDAVAHRPAGWLSRGLAQRLEVARCLMHRPILWLWDEPFTGLDAGAARLLEGLLQEHRASGGTAVVVLHDVDRAARLADRVLLLGGGRGRAAAATSVDWSALEGWLEAGGASADVGPEGGSRAGGAAEGPPPCRRARGQADEIGGRAAAAGAEVDEPVAAGDPAAPEAGGRGAARAARRPGGPVPPAGSRADPAPAEGPGPVPGVPWPSVRAAWGAVAALMGRDWRQEWRRREGLLGLATFVLLVGLSLAFALDPNRNRLSPLMGGLLWVAFYFAAVLLFGRSFAQEADRGTLEGLLLAPVDRSLLYLARVASQGAQLLLLELALVPVVLAWLGYQGAPHWAGFVLAMGLGTAGLAAVGTLLGALTASVRGREALLPVLLFPLTAPVLLGAVQAAGAALAGSPEQAALWFRGLAVYDTMFLVAGALLFDYVVAR</sequence>
<accession>A0ABZ0QKM6</accession>
<keyword evidence="3" id="KW-0813">Transport</keyword>
<dbReference type="PRINTS" id="PR01414">
    <property type="entry name" value="CCMBBIOGNSIS"/>
</dbReference>
<feature type="transmembrane region" description="Helical" evidence="11">
    <location>
        <begin position="507"/>
        <end position="528"/>
    </location>
</feature>
<feature type="compositionally biased region" description="Low complexity" evidence="10">
    <location>
        <begin position="311"/>
        <end position="361"/>
    </location>
</feature>
<comment type="similarity">
    <text evidence="2">Belongs to the CcmB/CycW/HelB family.</text>
</comment>
<dbReference type="SUPFAM" id="SSF52540">
    <property type="entry name" value="P-loop containing nucleoside triphosphate hydrolases"/>
    <property type="match status" value="1"/>
</dbReference>
<dbReference type="CDD" id="cd03230">
    <property type="entry name" value="ABC_DR_subfamily_A"/>
    <property type="match status" value="1"/>
</dbReference>
<dbReference type="Pfam" id="PF03379">
    <property type="entry name" value="CcmB"/>
    <property type="match status" value="1"/>
</dbReference>
<keyword evidence="8 11" id="KW-1133">Transmembrane helix</keyword>
<feature type="transmembrane region" description="Helical" evidence="11">
    <location>
        <begin position="574"/>
        <end position="598"/>
    </location>
</feature>
<dbReference type="InterPro" id="IPR027417">
    <property type="entry name" value="P-loop_NTPase"/>
</dbReference>
<evidence type="ECO:0000256" key="1">
    <source>
        <dbReference type="ARBA" id="ARBA00004141"/>
    </source>
</evidence>
<dbReference type="RefSeq" id="WP_318749951.1">
    <property type="nucleotide sequence ID" value="NZ_CP132508.1"/>
</dbReference>
<proteinExistence type="inferred from homology"/>
<evidence type="ECO:0000256" key="8">
    <source>
        <dbReference type="ARBA" id="ARBA00022989"/>
    </source>
</evidence>
<dbReference type="NCBIfam" id="TIGR01189">
    <property type="entry name" value="ccmA"/>
    <property type="match status" value="1"/>
</dbReference>
<feature type="compositionally biased region" description="Gly residues" evidence="10">
    <location>
        <begin position="283"/>
        <end position="293"/>
    </location>
</feature>
<dbReference type="InterPro" id="IPR003544">
    <property type="entry name" value="Cyt_c_biogenesis_CcmB"/>
</dbReference>
<dbReference type="InterPro" id="IPR005895">
    <property type="entry name" value="ABC_transptr_haem_export_CcmA"/>
</dbReference>
<keyword evidence="14" id="KW-1185">Reference proteome</keyword>
<feature type="transmembrane region" description="Helical" evidence="11">
    <location>
        <begin position="425"/>
        <end position="446"/>
    </location>
</feature>
<feature type="region of interest" description="Disordered" evidence="10">
    <location>
        <begin position="278"/>
        <end position="370"/>
    </location>
</feature>
<dbReference type="EMBL" id="CP132508">
    <property type="protein sequence ID" value="WPD18042.1"/>
    <property type="molecule type" value="Genomic_DNA"/>
</dbReference>
<dbReference type="PROSITE" id="PS50893">
    <property type="entry name" value="ABC_TRANSPORTER_2"/>
    <property type="match status" value="1"/>
</dbReference>
<evidence type="ECO:0000256" key="3">
    <source>
        <dbReference type="ARBA" id="ARBA00022448"/>
    </source>
</evidence>
<dbReference type="Proteomes" id="UP001304683">
    <property type="component" value="Chromosome"/>
</dbReference>
<feature type="domain" description="ABC transporter" evidence="12">
    <location>
        <begin position="47"/>
        <end position="277"/>
    </location>
</feature>
<keyword evidence="7 13" id="KW-0067">ATP-binding</keyword>
<evidence type="ECO:0000256" key="4">
    <source>
        <dbReference type="ARBA" id="ARBA00022692"/>
    </source>
</evidence>
<evidence type="ECO:0000256" key="11">
    <source>
        <dbReference type="SAM" id="Phobius"/>
    </source>
</evidence>
<evidence type="ECO:0000256" key="5">
    <source>
        <dbReference type="ARBA" id="ARBA00022741"/>
    </source>
</evidence>